<name>W9XGB1_9EURO</name>
<protein>
    <submittedName>
        <fullName evidence="1">Uncharacterized protein</fullName>
    </submittedName>
</protein>
<dbReference type="OrthoDB" id="3538597at2759"/>
<dbReference type="HOGENOM" id="CLU_1396175_0_0_1"/>
<dbReference type="EMBL" id="AMGX01000001">
    <property type="protein sequence ID" value="EXJ75981.1"/>
    <property type="molecule type" value="Genomic_DNA"/>
</dbReference>
<evidence type="ECO:0000313" key="2">
    <source>
        <dbReference type="Proteomes" id="UP000019471"/>
    </source>
</evidence>
<dbReference type="AlphaFoldDB" id="W9XGB1"/>
<keyword evidence="2" id="KW-1185">Reference proteome</keyword>
<accession>W9XGB1</accession>
<evidence type="ECO:0000313" key="1">
    <source>
        <dbReference type="EMBL" id="EXJ75981.1"/>
    </source>
</evidence>
<comment type="caution">
    <text evidence="1">The sequence shown here is derived from an EMBL/GenBank/DDBJ whole genome shotgun (WGS) entry which is preliminary data.</text>
</comment>
<reference evidence="1 2" key="1">
    <citation type="submission" date="2013-03" db="EMBL/GenBank/DDBJ databases">
        <title>The Genome Sequence of Cladophialophora psammophila CBS 110553.</title>
        <authorList>
            <consortium name="The Broad Institute Genomics Platform"/>
            <person name="Cuomo C."/>
            <person name="de Hoog S."/>
            <person name="Gorbushina A."/>
            <person name="Walker B."/>
            <person name="Young S.K."/>
            <person name="Zeng Q."/>
            <person name="Gargeya S."/>
            <person name="Fitzgerald M."/>
            <person name="Haas B."/>
            <person name="Abouelleil A."/>
            <person name="Allen A.W."/>
            <person name="Alvarado L."/>
            <person name="Arachchi H.M."/>
            <person name="Berlin A.M."/>
            <person name="Chapman S.B."/>
            <person name="Gainer-Dewar J."/>
            <person name="Goldberg J."/>
            <person name="Griggs A."/>
            <person name="Gujja S."/>
            <person name="Hansen M."/>
            <person name="Howarth C."/>
            <person name="Imamovic A."/>
            <person name="Ireland A."/>
            <person name="Larimer J."/>
            <person name="McCowan C."/>
            <person name="Murphy C."/>
            <person name="Pearson M."/>
            <person name="Poon T.W."/>
            <person name="Priest M."/>
            <person name="Roberts A."/>
            <person name="Saif S."/>
            <person name="Shea T."/>
            <person name="Sisk P."/>
            <person name="Sykes S."/>
            <person name="Wortman J."/>
            <person name="Nusbaum C."/>
            <person name="Birren B."/>
        </authorList>
    </citation>
    <scope>NUCLEOTIDE SEQUENCE [LARGE SCALE GENOMIC DNA]</scope>
    <source>
        <strain evidence="1 2">CBS 110553</strain>
    </source>
</reference>
<organism evidence="1 2">
    <name type="scientific">Cladophialophora psammophila CBS 110553</name>
    <dbReference type="NCBI Taxonomy" id="1182543"/>
    <lineage>
        <taxon>Eukaryota</taxon>
        <taxon>Fungi</taxon>
        <taxon>Dikarya</taxon>
        <taxon>Ascomycota</taxon>
        <taxon>Pezizomycotina</taxon>
        <taxon>Eurotiomycetes</taxon>
        <taxon>Chaetothyriomycetidae</taxon>
        <taxon>Chaetothyriales</taxon>
        <taxon>Herpotrichiellaceae</taxon>
        <taxon>Cladophialophora</taxon>
    </lineage>
</organism>
<dbReference type="STRING" id="1182543.W9XGB1"/>
<proteinExistence type="predicted"/>
<dbReference type="RefSeq" id="XP_007739298.1">
    <property type="nucleotide sequence ID" value="XM_007741108.1"/>
</dbReference>
<gene>
    <name evidence="1" type="ORF">A1O5_00489</name>
</gene>
<sequence length="195" mass="22485">MVQQIVHLWSGNIAETEHALRLLLIVDYICDWARKVYRVSVIEQLLHIAHDPTPSLGAETGYSTLSDTYSWDQRVDNYVLGRDQELEENYLRPSKTEITVAQVLELLDSQDIAIRDARYRHFRVCALQINTDNIEDFFLYERNHEAVQARAKALMKCLKAPDAWRVKIGALKALEKFWVGCHIVTRQGGCAVLSW</sequence>
<dbReference type="GeneID" id="19185225"/>
<dbReference type="Proteomes" id="UP000019471">
    <property type="component" value="Unassembled WGS sequence"/>
</dbReference>